<evidence type="ECO:0000313" key="2">
    <source>
        <dbReference type="EMBL" id="MBB4698496.1"/>
    </source>
</evidence>
<protein>
    <submittedName>
        <fullName evidence="2">Putative membrane protein</fullName>
    </submittedName>
</protein>
<dbReference type="Proteomes" id="UP000542210">
    <property type="component" value="Unassembled WGS sequence"/>
</dbReference>
<name>A0A7W7D480_9ACTN</name>
<comment type="caution">
    <text evidence="2">The sequence shown here is derived from an EMBL/GenBank/DDBJ whole genome shotgun (WGS) entry which is preliminary data.</text>
</comment>
<keyword evidence="3" id="KW-1185">Reference proteome</keyword>
<keyword evidence="1" id="KW-1133">Transmembrane helix</keyword>
<evidence type="ECO:0000313" key="3">
    <source>
        <dbReference type="Proteomes" id="UP000542210"/>
    </source>
</evidence>
<sequence length="54" mass="6158">MDNGGLVLLVFLAFLFAWGLNRVRRALRFGPMAYTGVMITFVIVMLAVYTQTFR</sequence>
<dbReference type="RefSeq" id="WP_184875385.1">
    <property type="nucleotide sequence ID" value="NZ_BOOV01000014.1"/>
</dbReference>
<dbReference type="EMBL" id="JACHND010000001">
    <property type="protein sequence ID" value="MBB4698496.1"/>
    <property type="molecule type" value="Genomic_DNA"/>
</dbReference>
<gene>
    <name evidence="2" type="ORF">BJ982_000040</name>
</gene>
<accession>A0A7W7D480</accession>
<keyword evidence="1" id="KW-0812">Transmembrane</keyword>
<keyword evidence="1" id="KW-0472">Membrane</keyword>
<proteinExistence type="predicted"/>
<evidence type="ECO:0000256" key="1">
    <source>
        <dbReference type="SAM" id="Phobius"/>
    </source>
</evidence>
<reference evidence="2 3" key="1">
    <citation type="submission" date="2020-08" db="EMBL/GenBank/DDBJ databases">
        <title>Sequencing the genomes of 1000 actinobacteria strains.</title>
        <authorList>
            <person name="Klenk H.-P."/>
        </authorList>
    </citation>
    <scope>NUCLEOTIDE SEQUENCE [LARGE SCALE GENOMIC DNA]</scope>
    <source>
        <strain evidence="2 3">DSM 45784</strain>
    </source>
</reference>
<organism evidence="2 3">
    <name type="scientific">Sphaerisporangium siamense</name>
    <dbReference type="NCBI Taxonomy" id="795645"/>
    <lineage>
        <taxon>Bacteria</taxon>
        <taxon>Bacillati</taxon>
        <taxon>Actinomycetota</taxon>
        <taxon>Actinomycetes</taxon>
        <taxon>Streptosporangiales</taxon>
        <taxon>Streptosporangiaceae</taxon>
        <taxon>Sphaerisporangium</taxon>
    </lineage>
</organism>
<feature type="transmembrane region" description="Helical" evidence="1">
    <location>
        <begin position="29"/>
        <end position="49"/>
    </location>
</feature>
<dbReference type="AlphaFoldDB" id="A0A7W7D480"/>